<feature type="compositionally biased region" description="Polar residues" evidence="1">
    <location>
        <begin position="222"/>
        <end position="233"/>
    </location>
</feature>
<protein>
    <recommendedName>
        <fullName evidence="2">Ubiquitin-protein ligase E3A N-terminal zinc-binding domain-containing protein</fullName>
    </recommendedName>
</protein>
<feature type="region of interest" description="Disordered" evidence="1">
    <location>
        <begin position="154"/>
        <end position="180"/>
    </location>
</feature>
<feature type="compositionally biased region" description="Basic and acidic residues" evidence="1">
    <location>
        <begin position="356"/>
        <end position="376"/>
    </location>
</feature>
<feature type="domain" description="Ubiquitin-protein ligase E3A N-terminal zinc-binding" evidence="2">
    <location>
        <begin position="76"/>
        <end position="105"/>
    </location>
</feature>
<organism evidence="3 4">
    <name type="scientific">Penicillium capsulatum</name>
    <dbReference type="NCBI Taxonomy" id="69766"/>
    <lineage>
        <taxon>Eukaryota</taxon>
        <taxon>Fungi</taxon>
        <taxon>Dikarya</taxon>
        <taxon>Ascomycota</taxon>
        <taxon>Pezizomycotina</taxon>
        <taxon>Eurotiomycetes</taxon>
        <taxon>Eurotiomycetidae</taxon>
        <taxon>Eurotiales</taxon>
        <taxon>Aspergillaceae</taxon>
        <taxon>Penicillium</taxon>
    </lineage>
</organism>
<gene>
    <name evidence="3" type="ORF">N7492_005686</name>
</gene>
<evidence type="ECO:0000256" key="1">
    <source>
        <dbReference type="SAM" id="MobiDB-lite"/>
    </source>
</evidence>
<accession>A0A9W9LSD3</accession>
<dbReference type="OrthoDB" id="5981550at2759"/>
<feature type="region of interest" description="Disordered" evidence="1">
    <location>
        <begin position="220"/>
        <end position="283"/>
    </location>
</feature>
<name>A0A9W9LSD3_9EURO</name>
<evidence type="ECO:0000313" key="4">
    <source>
        <dbReference type="Proteomes" id="UP001146351"/>
    </source>
</evidence>
<reference evidence="3" key="2">
    <citation type="journal article" date="2023" name="IMA Fungus">
        <title>Comparative genomic study of the Penicillium genus elucidates a diverse pangenome and 15 lateral gene transfer events.</title>
        <authorList>
            <person name="Petersen C."/>
            <person name="Sorensen T."/>
            <person name="Nielsen M.R."/>
            <person name="Sondergaard T.E."/>
            <person name="Sorensen J.L."/>
            <person name="Fitzpatrick D.A."/>
            <person name="Frisvad J.C."/>
            <person name="Nielsen K.L."/>
        </authorList>
    </citation>
    <scope>NUCLEOTIDE SEQUENCE</scope>
    <source>
        <strain evidence="3">IBT 21917</strain>
    </source>
</reference>
<feature type="compositionally biased region" description="Basic and acidic residues" evidence="1">
    <location>
        <begin position="235"/>
        <end position="254"/>
    </location>
</feature>
<proteinExistence type="predicted"/>
<feature type="compositionally biased region" description="Polar residues" evidence="1">
    <location>
        <begin position="266"/>
        <end position="283"/>
    </location>
</feature>
<feature type="compositionally biased region" description="Basic and acidic residues" evidence="1">
    <location>
        <begin position="302"/>
        <end position="325"/>
    </location>
</feature>
<comment type="caution">
    <text evidence="3">The sequence shown here is derived from an EMBL/GenBank/DDBJ whole genome shotgun (WGS) entry which is preliminary data.</text>
</comment>
<sequence>MTRLRGASFESPQKAQPVGGERSQYCRTKAPPNAPDVVLQNTIEVSDPSRVLPWYRDERRRRFNTLVRSRRRRVSEGPYRRYTELSARTLACYLASLDDAESGLCGNTPRCPPELTMNDYHRISQRRSRFFDTREQPSPPSSDLHQGSGNAFRDLAESTQQDPWKAVGTRKYSLSSEPNHTPDLDYAAAQRLKDPKSFTQNLFDTISLRMVEWLPLRRSTESFHPSSQQSTPQLEDGRPSHQDQEQKPTHESNRLRRSSGSNLMSQSQTTHPRTPSSRHPGTQHTAVELKFPNQHLNRRSLAEVESWRHSSRSSIEEKKRPENLSRKASMNSHLSADFTMPSPPALKHRPQKHRGRIGDLDSKEKKERTKGERRVSWHSEKILNQPVPTETTQSQHPLPPSLTLTLILQVSAEPSVMESAVRHIIPHLVKQ</sequence>
<dbReference type="AlphaFoldDB" id="A0A9W9LSD3"/>
<dbReference type="Pfam" id="PF16558">
    <property type="entry name" value="AZUL"/>
    <property type="match status" value="1"/>
</dbReference>
<dbReference type="EMBL" id="JAPQKO010000003">
    <property type="protein sequence ID" value="KAJ5173093.1"/>
    <property type="molecule type" value="Genomic_DNA"/>
</dbReference>
<feature type="compositionally biased region" description="Basic residues" evidence="1">
    <location>
        <begin position="346"/>
        <end position="355"/>
    </location>
</feature>
<evidence type="ECO:0000313" key="3">
    <source>
        <dbReference type="EMBL" id="KAJ5173093.1"/>
    </source>
</evidence>
<feature type="region of interest" description="Disordered" evidence="1">
    <location>
        <begin position="302"/>
        <end position="376"/>
    </location>
</feature>
<evidence type="ECO:0000259" key="2">
    <source>
        <dbReference type="Pfam" id="PF16558"/>
    </source>
</evidence>
<dbReference type="InterPro" id="IPR032353">
    <property type="entry name" value="AZUL"/>
</dbReference>
<reference evidence="3" key="1">
    <citation type="submission" date="2022-11" db="EMBL/GenBank/DDBJ databases">
        <authorList>
            <person name="Petersen C."/>
        </authorList>
    </citation>
    <scope>NUCLEOTIDE SEQUENCE</scope>
    <source>
        <strain evidence="3">IBT 21917</strain>
    </source>
</reference>
<feature type="region of interest" description="Disordered" evidence="1">
    <location>
        <begin position="1"/>
        <end position="34"/>
    </location>
</feature>
<keyword evidence="4" id="KW-1185">Reference proteome</keyword>
<dbReference type="Proteomes" id="UP001146351">
    <property type="component" value="Unassembled WGS sequence"/>
</dbReference>